<comment type="caution">
    <text evidence="14">The sequence shown here is derived from an EMBL/GenBank/DDBJ whole genome shotgun (WGS) entry which is preliminary data.</text>
</comment>
<evidence type="ECO:0000256" key="9">
    <source>
        <dbReference type="ARBA" id="ARBA00022840"/>
    </source>
</evidence>
<evidence type="ECO:0000256" key="7">
    <source>
        <dbReference type="ARBA" id="ARBA00022741"/>
    </source>
</evidence>
<dbReference type="InterPro" id="IPR043128">
    <property type="entry name" value="Rev_trsase/Diguanyl_cyclase"/>
</dbReference>
<dbReference type="SUPFAM" id="SSF56672">
    <property type="entry name" value="DNA/RNA polymerases"/>
    <property type="match status" value="1"/>
</dbReference>
<dbReference type="EC" id="2.7.11.1" evidence="3"/>
<comment type="catalytic activity">
    <reaction evidence="11">
        <text>L-threonyl-[protein] + ATP = O-phospho-L-threonyl-[protein] + ADP + H(+)</text>
        <dbReference type="Rhea" id="RHEA:46608"/>
        <dbReference type="Rhea" id="RHEA-COMP:11060"/>
        <dbReference type="Rhea" id="RHEA-COMP:11605"/>
        <dbReference type="ChEBI" id="CHEBI:15378"/>
        <dbReference type="ChEBI" id="CHEBI:30013"/>
        <dbReference type="ChEBI" id="CHEBI:30616"/>
        <dbReference type="ChEBI" id="CHEBI:61977"/>
        <dbReference type="ChEBI" id="CHEBI:456216"/>
        <dbReference type="EC" id="2.7.11.1"/>
    </reaction>
</comment>
<keyword evidence="10" id="KW-1035">Host cytoplasm</keyword>
<keyword evidence="8" id="KW-0418">Kinase</keyword>
<dbReference type="Gene3D" id="1.10.510.10">
    <property type="entry name" value="Transferase(Phosphotransferase) domain 1"/>
    <property type="match status" value="1"/>
</dbReference>
<dbReference type="InterPro" id="IPR011009">
    <property type="entry name" value="Kinase-like_dom_sf"/>
</dbReference>
<keyword evidence="9" id="KW-0067">ATP-binding</keyword>
<protein>
    <recommendedName>
        <fullName evidence="4">Serine/threonine-protein kinase 1</fullName>
        <ecNumber evidence="3">2.7.11.1</ecNumber>
    </recommendedName>
</protein>
<dbReference type="SMART" id="SM00220">
    <property type="entry name" value="S_TKc"/>
    <property type="match status" value="1"/>
</dbReference>
<evidence type="ECO:0000256" key="5">
    <source>
        <dbReference type="ARBA" id="ARBA00022527"/>
    </source>
</evidence>
<organism evidence="14 15">
    <name type="scientific">Hemibagrus guttatus</name>
    <dbReference type="NCBI Taxonomy" id="175788"/>
    <lineage>
        <taxon>Eukaryota</taxon>
        <taxon>Metazoa</taxon>
        <taxon>Chordata</taxon>
        <taxon>Craniata</taxon>
        <taxon>Vertebrata</taxon>
        <taxon>Euteleostomi</taxon>
        <taxon>Actinopterygii</taxon>
        <taxon>Neopterygii</taxon>
        <taxon>Teleostei</taxon>
        <taxon>Ostariophysi</taxon>
        <taxon>Siluriformes</taxon>
        <taxon>Bagridae</taxon>
        <taxon>Hemibagrus</taxon>
    </lineage>
</organism>
<dbReference type="InterPro" id="IPR043502">
    <property type="entry name" value="DNA/RNA_pol_sf"/>
</dbReference>
<evidence type="ECO:0000256" key="2">
    <source>
        <dbReference type="ARBA" id="ARBA00005505"/>
    </source>
</evidence>
<evidence type="ECO:0000256" key="4">
    <source>
        <dbReference type="ARBA" id="ARBA00016885"/>
    </source>
</evidence>
<dbReference type="EMBL" id="JAUCMX010000030">
    <property type="protein sequence ID" value="KAK3506699.1"/>
    <property type="molecule type" value="Genomic_DNA"/>
</dbReference>
<dbReference type="InterPro" id="IPR008271">
    <property type="entry name" value="Ser/Thr_kinase_AS"/>
</dbReference>
<dbReference type="GO" id="GO:0004674">
    <property type="term" value="F:protein serine/threonine kinase activity"/>
    <property type="evidence" value="ECO:0007669"/>
    <property type="project" value="UniProtKB-KW"/>
</dbReference>
<keyword evidence="5" id="KW-0723">Serine/threonine-protein kinase</keyword>
<gene>
    <name evidence="14" type="ORF">QTP70_015709</name>
</gene>
<dbReference type="Pfam" id="PF00069">
    <property type="entry name" value="Pkinase"/>
    <property type="match status" value="1"/>
</dbReference>
<keyword evidence="15" id="KW-1185">Reference proteome</keyword>
<dbReference type="Gene3D" id="3.30.70.270">
    <property type="match status" value="1"/>
</dbReference>
<dbReference type="InterPro" id="IPR051138">
    <property type="entry name" value="PIM_Ser/Thr_kinase"/>
</dbReference>
<dbReference type="SUPFAM" id="SSF56112">
    <property type="entry name" value="Protein kinase-like (PK-like)"/>
    <property type="match status" value="1"/>
</dbReference>
<evidence type="ECO:0000256" key="11">
    <source>
        <dbReference type="ARBA" id="ARBA00047899"/>
    </source>
</evidence>
<dbReference type="PANTHER" id="PTHR22984">
    <property type="entry name" value="SERINE/THREONINE-PROTEIN KINASE PIM"/>
    <property type="match status" value="1"/>
</dbReference>
<evidence type="ECO:0000313" key="14">
    <source>
        <dbReference type="EMBL" id="KAK3506699.1"/>
    </source>
</evidence>
<comment type="subcellular location">
    <subcellularLocation>
        <location evidence="1">Host cytoplasm</location>
    </subcellularLocation>
</comment>
<evidence type="ECO:0000256" key="12">
    <source>
        <dbReference type="ARBA" id="ARBA00048679"/>
    </source>
</evidence>
<evidence type="ECO:0000256" key="10">
    <source>
        <dbReference type="ARBA" id="ARBA00023200"/>
    </source>
</evidence>
<evidence type="ECO:0000256" key="3">
    <source>
        <dbReference type="ARBA" id="ARBA00012513"/>
    </source>
</evidence>
<sequence length="411" mass="46977">MKISQTVQLTLHIGHHTELITLYVTKVPEISFILGFPWLQLHNHRIDWSIWSISIWRPQCPQSCLRGSRTKPPTIEESVDLARVVEDYWDLQTVFSKHRAQTLPPHRPFDCVINLLPGAAPPRGRLFSLSSPEQRAPEDDCQVYGCMDEYIQEALSLGFICPSTSPASTGFFFVKKKDGSLCPCIDYHGLNTITQKDRYPLPLINWAFDCLQQTKGKVDMAQSLELFVLVMERPDPCMDLYEFYKLSNGQLCEDVPQTIMEQMVQAARHYCDHGVLHHDFKPENVLINQQTLEVKLIEFGCGDLLTDNVYTENSGQFTVDTESGSGCCGEWCFVTRSALSLFSHLSTPYYNPSEWILYQEYFGISATVWSLGVLLYELVCGILPFNTREKIVQRKLKFPCHLMMRKSTNGP</sequence>
<dbReference type="PROSITE" id="PS00108">
    <property type="entry name" value="PROTEIN_KINASE_ST"/>
    <property type="match status" value="1"/>
</dbReference>
<dbReference type="Gene3D" id="2.40.70.10">
    <property type="entry name" value="Acid Proteases"/>
    <property type="match status" value="1"/>
</dbReference>
<dbReference type="CDD" id="cd00303">
    <property type="entry name" value="retropepsin_like"/>
    <property type="match status" value="1"/>
</dbReference>
<evidence type="ECO:0000259" key="13">
    <source>
        <dbReference type="PROSITE" id="PS50011"/>
    </source>
</evidence>
<name>A0AAE0UHA9_9TELE</name>
<dbReference type="Gene3D" id="3.10.10.10">
    <property type="entry name" value="HIV Type 1 Reverse Transcriptase, subunit A, domain 1"/>
    <property type="match status" value="1"/>
</dbReference>
<comment type="similarity">
    <text evidence="2">Belongs to the protein kinase superfamily. CAMK Ser/Thr protein kinase family. PIM subfamily.</text>
</comment>
<dbReference type="PROSITE" id="PS50011">
    <property type="entry name" value="PROTEIN_KINASE_DOM"/>
    <property type="match status" value="1"/>
</dbReference>
<dbReference type="InterPro" id="IPR000719">
    <property type="entry name" value="Prot_kinase_dom"/>
</dbReference>
<accession>A0AAE0UHA9</accession>
<keyword evidence="7" id="KW-0547">Nucleotide-binding</keyword>
<comment type="catalytic activity">
    <reaction evidence="12">
        <text>L-seryl-[protein] + ATP = O-phospho-L-seryl-[protein] + ADP + H(+)</text>
        <dbReference type="Rhea" id="RHEA:17989"/>
        <dbReference type="Rhea" id="RHEA-COMP:9863"/>
        <dbReference type="Rhea" id="RHEA-COMP:11604"/>
        <dbReference type="ChEBI" id="CHEBI:15378"/>
        <dbReference type="ChEBI" id="CHEBI:29999"/>
        <dbReference type="ChEBI" id="CHEBI:30616"/>
        <dbReference type="ChEBI" id="CHEBI:83421"/>
        <dbReference type="ChEBI" id="CHEBI:456216"/>
        <dbReference type="EC" id="2.7.11.1"/>
    </reaction>
</comment>
<dbReference type="PANTHER" id="PTHR22984:SF25">
    <property type="entry name" value="PROTEIN KINASE DOMAIN-CONTAINING PROTEIN"/>
    <property type="match status" value="1"/>
</dbReference>
<dbReference type="GO" id="GO:0005524">
    <property type="term" value="F:ATP binding"/>
    <property type="evidence" value="ECO:0007669"/>
    <property type="project" value="UniProtKB-KW"/>
</dbReference>
<reference evidence="14" key="1">
    <citation type="submission" date="2023-06" db="EMBL/GenBank/DDBJ databases">
        <title>Male Hemibagrus guttatus genome.</title>
        <authorList>
            <person name="Bian C."/>
        </authorList>
    </citation>
    <scope>NUCLEOTIDE SEQUENCE</scope>
    <source>
        <strain evidence="14">Male_cb2023</strain>
        <tissue evidence="14">Muscle</tissue>
    </source>
</reference>
<dbReference type="InterPro" id="IPR021109">
    <property type="entry name" value="Peptidase_aspartic_dom_sf"/>
</dbReference>
<dbReference type="Proteomes" id="UP001274896">
    <property type="component" value="Unassembled WGS sequence"/>
</dbReference>
<dbReference type="AlphaFoldDB" id="A0AAE0UHA9"/>
<evidence type="ECO:0000256" key="8">
    <source>
        <dbReference type="ARBA" id="ARBA00022777"/>
    </source>
</evidence>
<evidence type="ECO:0000256" key="1">
    <source>
        <dbReference type="ARBA" id="ARBA00004192"/>
    </source>
</evidence>
<proteinExistence type="inferred from homology"/>
<keyword evidence="6" id="KW-0808">Transferase</keyword>
<dbReference type="GO" id="GO:0005737">
    <property type="term" value="C:cytoplasm"/>
    <property type="evidence" value="ECO:0007669"/>
    <property type="project" value="TreeGrafter"/>
</dbReference>
<feature type="domain" description="Protein kinase" evidence="13">
    <location>
        <begin position="144"/>
        <end position="411"/>
    </location>
</feature>
<evidence type="ECO:0000313" key="15">
    <source>
        <dbReference type="Proteomes" id="UP001274896"/>
    </source>
</evidence>
<evidence type="ECO:0000256" key="6">
    <source>
        <dbReference type="ARBA" id="ARBA00022679"/>
    </source>
</evidence>